<gene>
    <name evidence="1" type="primary">papd4-b</name>
    <name evidence="1" type="ORF">SNAT2548_LOCUS591</name>
</gene>
<evidence type="ECO:0000313" key="1">
    <source>
        <dbReference type="EMBL" id="CAE6924379.1"/>
    </source>
</evidence>
<organism evidence="1 2">
    <name type="scientific">Symbiodinium natans</name>
    <dbReference type="NCBI Taxonomy" id="878477"/>
    <lineage>
        <taxon>Eukaryota</taxon>
        <taxon>Sar</taxon>
        <taxon>Alveolata</taxon>
        <taxon>Dinophyceae</taxon>
        <taxon>Suessiales</taxon>
        <taxon>Symbiodiniaceae</taxon>
        <taxon>Symbiodinium</taxon>
    </lineage>
</organism>
<reference evidence="1" key="1">
    <citation type="submission" date="2021-02" db="EMBL/GenBank/DDBJ databases">
        <authorList>
            <person name="Dougan E. K."/>
            <person name="Rhodes N."/>
            <person name="Thang M."/>
            <person name="Chan C."/>
        </authorList>
    </citation>
    <scope>NUCLEOTIDE SEQUENCE</scope>
</reference>
<accession>A0A812GGY1</accession>
<dbReference type="PANTHER" id="PTHR39444:SF3">
    <property type="entry name" value="SITE-SPECIFIC DNA-METHYLTRANSFERASE (ADENINE-SPECIFIC)"/>
    <property type="match status" value="1"/>
</dbReference>
<evidence type="ECO:0000313" key="2">
    <source>
        <dbReference type="Proteomes" id="UP000604046"/>
    </source>
</evidence>
<name>A0A812GGY1_9DINO</name>
<protein>
    <submittedName>
        <fullName evidence="1">Papd4-b protein</fullName>
    </submittedName>
</protein>
<dbReference type="Proteomes" id="UP000604046">
    <property type="component" value="Unassembled WGS sequence"/>
</dbReference>
<dbReference type="OrthoDB" id="2274644at2759"/>
<sequence length="451" mass="50587">MKVCNLNQDFYKVIQEDRIPQHHIFMTNPPYSSDHVPRCLEFCRKSMKPCLLLLPNWVAKKPYFFEMFQQRMEDIFFIAPVQRYTYIMPPDLVPESRKPAWVGEDGKTSPFQSSWYVIVPPELGPAKIYDRLESDMKKTGPFDCVLARKLQAVKWKLKKVGSREMPKPMDHWSRAASLMSRDMQRKSGRKLPSIGGWLLLLQSLFANVGAGCEYLKNLRPIRQESKVPVQPPSFQSDGFSEQVTELLELITPSEASERVAKELAAYTESIIQEMLPGALVEGFANADILRGTAFGVAVPEIDLVVNADPECLERQLQGRLAKGGVHKTRMDARKMQKSAIRACTDLLVAAGGFKFRRSAFRCEEPKVTLMGPSTMSVSGQGIPVDFSVNCATPGCHAALVSACGGMDARSRGLILLVRRWSKDRGVCHVARGHLSPYGWTLLAIFYLQALS</sequence>
<dbReference type="SUPFAM" id="SSF81631">
    <property type="entry name" value="PAP/OAS1 substrate-binding domain"/>
    <property type="match status" value="1"/>
</dbReference>
<proteinExistence type="predicted"/>
<dbReference type="PANTHER" id="PTHR39444">
    <property type="entry name" value="SITE-SPECIFIC DNA-METHYLTRANSFERASE (ADENINE-SPECIFIC)"/>
    <property type="match status" value="1"/>
</dbReference>
<comment type="caution">
    <text evidence="1">The sequence shown here is derived from an EMBL/GenBank/DDBJ whole genome shotgun (WGS) entry which is preliminary data.</text>
</comment>
<dbReference type="EMBL" id="CAJNDS010000028">
    <property type="protein sequence ID" value="CAE6924379.1"/>
    <property type="molecule type" value="Genomic_DNA"/>
</dbReference>
<keyword evidence="2" id="KW-1185">Reference proteome</keyword>
<dbReference type="Gene3D" id="1.10.1410.10">
    <property type="match status" value="1"/>
</dbReference>
<dbReference type="AlphaFoldDB" id="A0A812GGY1"/>